<dbReference type="GO" id="GO:0051301">
    <property type="term" value="P:cell division"/>
    <property type="evidence" value="ECO:0007669"/>
    <property type="project" value="InterPro"/>
</dbReference>
<dbReference type="GO" id="GO:0015648">
    <property type="term" value="F:lipid-linked peptidoglycan transporter activity"/>
    <property type="evidence" value="ECO:0007669"/>
    <property type="project" value="TreeGrafter"/>
</dbReference>
<gene>
    <name evidence="7" type="ORF">UU38_C0013G0006</name>
</gene>
<dbReference type="Proteomes" id="UP000033918">
    <property type="component" value="Unassembled WGS sequence"/>
</dbReference>
<feature type="transmembrane region" description="Helical" evidence="6">
    <location>
        <begin position="290"/>
        <end position="308"/>
    </location>
</feature>
<feature type="transmembrane region" description="Helical" evidence="6">
    <location>
        <begin position="6"/>
        <end position="27"/>
    </location>
</feature>
<evidence type="ECO:0000313" key="8">
    <source>
        <dbReference type="Proteomes" id="UP000033918"/>
    </source>
</evidence>
<dbReference type="PANTHER" id="PTHR30474">
    <property type="entry name" value="CELL CYCLE PROTEIN"/>
    <property type="match status" value="1"/>
</dbReference>
<keyword evidence="4 6" id="KW-1133">Transmembrane helix</keyword>
<feature type="transmembrane region" description="Helical" evidence="6">
    <location>
        <begin position="34"/>
        <end position="53"/>
    </location>
</feature>
<organism evidence="7 8">
    <name type="scientific">Candidatus Wolfebacteria bacterium GW2011_GWB1_41_12</name>
    <dbReference type="NCBI Taxonomy" id="1619006"/>
    <lineage>
        <taxon>Bacteria</taxon>
        <taxon>Candidatus Wolfeibacteriota</taxon>
    </lineage>
</organism>
<comment type="subcellular location">
    <subcellularLocation>
        <location evidence="1">Membrane</location>
        <topology evidence="1">Multi-pass membrane protein</topology>
    </subcellularLocation>
</comment>
<keyword evidence="5 6" id="KW-0472">Membrane</keyword>
<sequence length="358" mass="39746">MSFKSNYFDWWLILPPLLLLIISITVLRSIAPTLVPFQIGFVVVGIITFWIFSRFDYRVLISLSTVLFIGSVLFLLTPAIFGSQSRGATRWLQFSQISIQPSELVKPLFLVVFAVISVSNIPQTKKIILLLLSFIIPGTLIFFQPDLGSFLVLGVGWLTIFISQFSIKKILIFGVMSLCLLLPLSWFFLKGYQKDRLTTFINPYNDPLGRGYQVIQSVITVGSGQFLGRGLGHGTQSQLRFLPERHTDFIFASLSEELGFVGAATVLTLLTIFLWRVYDHSQASSHPIGTLFCLASLNMLAFQIFVNIGMNMGIAPITGITLPFVSYGGSSLLSQCIILGIISSLSRHEVSNTSLQIS</sequence>
<dbReference type="PATRIC" id="fig|1619006.3.peg.718"/>
<feature type="transmembrane region" description="Helical" evidence="6">
    <location>
        <begin position="258"/>
        <end position="278"/>
    </location>
</feature>
<dbReference type="InterPro" id="IPR018365">
    <property type="entry name" value="Cell_cycle_FtsW-rel_CS"/>
</dbReference>
<feature type="transmembrane region" description="Helical" evidence="6">
    <location>
        <begin position="170"/>
        <end position="189"/>
    </location>
</feature>
<accession>A0A0G0UHE3</accession>
<comment type="caution">
    <text evidence="7">The sequence shown here is derived from an EMBL/GenBank/DDBJ whole genome shotgun (WGS) entry which is preliminary data.</text>
</comment>
<feature type="transmembrane region" description="Helical" evidence="6">
    <location>
        <begin position="59"/>
        <end position="83"/>
    </location>
</feature>
<dbReference type="GO" id="GO:0032153">
    <property type="term" value="C:cell division site"/>
    <property type="evidence" value="ECO:0007669"/>
    <property type="project" value="TreeGrafter"/>
</dbReference>
<dbReference type="EMBL" id="LCAK01000013">
    <property type="protein sequence ID" value="KKR88239.1"/>
    <property type="molecule type" value="Genomic_DNA"/>
</dbReference>
<dbReference type="AlphaFoldDB" id="A0A0G0UHE3"/>
<evidence type="ECO:0000256" key="4">
    <source>
        <dbReference type="ARBA" id="ARBA00022989"/>
    </source>
</evidence>
<keyword evidence="3" id="KW-0133">Cell shape</keyword>
<evidence type="ECO:0000256" key="3">
    <source>
        <dbReference type="ARBA" id="ARBA00022960"/>
    </source>
</evidence>
<evidence type="ECO:0000256" key="5">
    <source>
        <dbReference type="ARBA" id="ARBA00023136"/>
    </source>
</evidence>
<feature type="transmembrane region" description="Helical" evidence="6">
    <location>
        <begin position="320"/>
        <end position="342"/>
    </location>
</feature>
<dbReference type="GO" id="GO:0008360">
    <property type="term" value="P:regulation of cell shape"/>
    <property type="evidence" value="ECO:0007669"/>
    <property type="project" value="UniProtKB-KW"/>
</dbReference>
<dbReference type="GO" id="GO:0005886">
    <property type="term" value="C:plasma membrane"/>
    <property type="evidence" value="ECO:0007669"/>
    <property type="project" value="TreeGrafter"/>
</dbReference>
<feature type="transmembrane region" description="Helical" evidence="6">
    <location>
        <begin position="104"/>
        <end position="121"/>
    </location>
</feature>
<protein>
    <submittedName>
        <fullName evidence="7">Rod shape-determining protein RodA</fullName>
    </submittedName>
</protein>
<keyword evidence="2 6" id="KW-0812">Transmembrane</keyword>
<evidence type="ECO:0000256" key="1">
    <source>
        <dbReference type="ARBA" id="ARBA00004141"/>
    </source>
</evidence>
<reference evidence="7 8" key="1">
    <citation type="journal article" date="2015" name="Nature">
        <title>rRNA introns, odd ribosomes, and small enigmatic genomes across a large radiation of phyla.</title>
        <authorList>
            <person name="Brown C.T."/>
            <person name="Hug L.A."/>
            <person name="Thomas B.C."/>
            <person name="Sharon I."/>
            <person name="Castelle C.J."/>
            <person name="Singh A."/>
            <person name="Wilkins M.J."/>
            <person name="Williams K.H."/>
            <person name="Banfield J.F."/>
        </authorList>
    </citation>
    <scope>NUCLEOTIDE SEQUENCE [LARGE SCALE GENOMIC DNA]</scope>
</reference>
<feature type="transmembrane region" description="Helical" evidence="6">
    <location>
        <begin position="127"/>
        <end position="158"/>
    </location>
</feature>
<name>A0A0G0UHE3_9BACT</name>
<dbReference type="PROSITE" id="PS00428">
    <property type="entry name" value="FTSW_RODA_SPOVE"/>
    <property type="match status" value="1"/>
</dbReference>
<proteinExistence type="predicted"/>
<evidence type="ECO:0000256" key="2">
    <source>
        <dbReference type="ARBA" id="ARBA00022692"/>
    </source>
</evidence>
<dbReference type="InterPro" id="IPR001182">
    <property type="entry name" value="FtsW/RodA"/>
</dbReference>
<evidence type="ECO:0000313" key="7">
    <source>
        <dbReference type="EMBL" id="KKR88239.1"/>
    </source>
</evidence>
<evidence type="ECO:0000256" key="6">
    <source>
        <dbReference type="SAM" id="Phobius"/>
    </source>
</evidence>
<dbReference type="Pfam" id="PF01098">
    <property type="entry name" value="FTSW_RODA_SPOVE"/>
    <property type="match status" value="1"/>
</dbReference>